<evidence type="ECO:0000256" key="1">
    <source>
        <dbReference type="ARBA" id="ARBA00005176"/>
    </source>
</evidence>
<reference evidence="11" key="1">
    <citation type="submission" date="2022-11" db="EMBL/GenBank/DDBJ databases">
        <authorList>
            <person name="Morgan W.R."/>
            <person name="Tartar A."/>
        </authorList>
    </citation>
    <scope>NUCLEOTIDE SEQUENCE</scope>
    <source>
        <strain evidence="11">ARSEF 373</strain>
    </source>
</reference>
<dbReference type="CDD" id="cd07103">
    <property type="entry name" value="ALDH_F5_SSADH_GabD"/>
    <property type="match status" value="1"/>
</dbReference>
<dbReference type="FunFam" id="3.40.605.10:FF:000005">
    <property type="entry name" value="Succinate-semialdehyde dehydrogenase I"/>
    <property type="match status" value="1"/>
</dbReference>
<feature type="region of interest" description="Disordered" evidence="9">
    <location>
        <begin position="1"/>
        <end position="31"/>
    </location>
</feature>
<name>A0AAV2YRC3_9STRA</name>
<organism evidence="11 12">
    <name type="scientific">Lagenidium giganteum</name>
    <dbReference type="NCBI Taxonomy" id="4803"/>
    <lineage>
        <taxon>Eukaryota</taxon>
        <taxon>Sar</taxon>
        <taxon>Stramenopiles</taxon>
        <taxon>Oomycota</taxon>
        <taxon>Peronosporomycetes</taxon>
        <taxon>Pythiales</taxon>
        <taxon>Pythiaceae</taxon>
    </lineage>
</organism>
<dbReference type="EMBL" id="DAKRPA010000186">
    <property type="protein sequence ID" value="DAZ95878.1"/>
    <property type="molecule type" value="Genomic_DNA"/>
</dbReference>
<dbReference type="Proteomes" id="UP001146120">
    <property type="component" value="Unassembled WGS sequence"/>
</dbReference>
<evidence type="ECO:0000256" key="4">
    <source>
        <dbReference type="ARBA" id="ARBA00019842"/>
    </source>
</evidence>
<dbReference type="SUPFAM" id="SSF53720">
    <property type="entry name" value="ALDH-like"/>
    <property type="match status" value="1"/>
</dbReference>
<comment type="similarity">
    <text evidence="2 8">Belongs to the aldehyde dehydrogenase family.</text>
</comment>
<dbReference type="PROSITE" id="PS00070">
    <property type="entry name" value="ALDEHYDE_DEHYDR_CYS"/>
    <property type="match status" value="1"/>
</dbReference>
<dbReference type="InterPro" id="IPR016162">
    <property type="entry name" value="Ald_DH_N"/>
</dbReference>
<gene>
    <name evidence="11" type="ORF">N0F65_009080</name>
</gene>
<comment type="pathway">
    <text evidence="1">Amino-acid degradation; 4-aminobutanoate degradation.</text>
</comment>
<proteinExistence type="inferred from homology"/>
<sequence>TNPPPNASRPSLPKRHPPAPVRPPRPRARQGRHFLMLGPTTRRALRVAPTGAHRALQASSLPMLRGFHDDVRKRDLVQTQGFIGGKWVEAQSGSHFAVIDPSTDKEVARVAEMGKSDAAAAVAAAKQAQKTWGHTTAQARSILLKKWHDAIRANMDDLALITSAECGKPYAEAKGEVAYAAGFIDYYAHEVMHSAGFVVPTSVKGQHMMATKEPVGVCAIITPWNFPLAMITRKLGPCLAAGCTAVVKPAAETPLSALALAKLAEEAGIPAGVINIVPSPHAKTPEVGELLATSSDVRKLSFTGSTRVGKLLMQQSAANVKRLSLELGGNAPFIVFDDADIDAAVEGLMQSKFRNTGQTCVCSNRVFVHASIYDEFTEKFIERVRALKIGLPRDSGVQIGPLISPTAFQKTYDLVNDALSNGAQALAGGRPSSVGKNFFEPTVLINVNDTMRVWQEEIFGPVVPLFKFSTEEEVLEQANCTEAGLAGYFYTQNLSRVYRFSRALEVGMVGVNTGMVSSVQAPFGGVKQSGLGREGSPLGIEEYQETKLLSLGGLN</sequence>
<dbReference type="InterPro" id="IPR029510">
    <property type="entry name" value="Ald_DH_CS_GLU"/>
</dbReference>
<evidence type="ECO:0000256" key="8">
    <source>
        <dbReference type="RuleBase" id="RU003345"/>
    </source>
</evidence>
<dbReference type="GO" id="GO:0009450">
    <property type="term" value="P:gamma-aminobutyric acid catabolic process"/>
    <property type="evidence" value="ECO:0007669"/>
    <property type="project" value="TreeGrafter"/>
</dbReference>
<dbReference type="GO" id="GO:0004777">
    <property type="term" value="F:succinate-semialdehyde dehydrogenase (NAD+) activity"/>
    <property type="evidence" value="ECO:0007669"/>
    <property type="project" value="UniProtKB-EC"/>
</dbReference>
<keyword evidence="5 8" id="KW-0560">Oxidoreductase</keyword>
<dbReference type="FunFam" id="3.40.309.10:FF:000004">
    <property type="entry name" value="Succinate-semialdehyde dehydrogenase I"/>
    <property type="match status" value="1"/>
</dbReference>
<dbReference type="Pfam" id="PF00171">
    <property type="entry name" value="Aldedh"/>
    <property type="match status" value="1"/>
</dbReference>
<feature type="domain" description="Aldehyde dehydrogenase" evidence="10">
    <location>
        <begin position="87"/>
        <end position="547"/>
    </location>
</feature>
<evidence type="ECO:0000259" key="10">
    <source>
        <dbReference type="Pfam" id="PF00171"/>
    </source>
</evidence>
<evidence type="ECO:0000256" key="7">
    <source>
        <dbReference type="PROSITE-ProRule" id="PRU10007"/>
    </source>
</evidence>
<dbReference type="InterPro" id="IPR016161">
    <property type="entry name" value="Ald_DH/histidinol_DH"/>
</dbReference>
<feature type="non-terminal residue" evidence="11">
    <location>
        <position position="1"/>
    </location>
</feature>
<dbReference type="PANTHER" id="PTHR43353">
    <property type="entry name" value="SUCCINATE-SEMIALDEHYDE DEHYDROGENASE, MITOCHONDRIAL"/>
    <property type="match status" value="1"/>
</dbReference>
<evidence type="ECO:0000313" key="11">
    <source>
        <dbReference type="EMBL" id="DAZ95878.1"/>
    </source>
</evidence>
<dbReference type="AlphaFoldDB" id="A0AAV2YRC3"/>
<protein>
    <recommendedName>
        <fullName evidence="4">Succinate-semialdehyde dehydrogenase, mitochondrial</fullName>
        <ecNumber evidence="3">1.2.1.24</ecNumber>
    </recommendedName>
    <alternativeName>
        <fullName evidence="6">NAD(+)-dependent succinic semialdehyde dehydrogenase</fullName>
    </alternativeName>
</protein>
<dbReference type="InterPro" id="IPR015590">
    <property type="entry name" value="Aldehyde_DH_dom"/>
</dbReference>
<evidence type="ECO:0000313" key="12">
    <source>
        <dbReference type="Proteomes" id="UP001146120"/>
    </source>
</evidence>
<dbReference type="PANTHER" id="PTHR43353:SF5">
    <property type="entry name" value="SUCCINATE-SEMIALDEHYDE DEHYDROGENASE, MITOCHONDRIAL"/>
    <property type="match status" value="1"/>
</dbReference>
<evidence type="ECO:0000256" key="6">
    <source>
        <dbReference type="ARBA" id="ARBA00030806"/>
    </source>
</evidence>
<dbReference type="EC" id="1.2.1.24" evidence="3"/>
<dbReference type="Gene3D" id="3.40.309.10">
    <property type="entry name" value="Aldehyde Dehydrogenase, Chain A, domain 2"/>
    <property type="match status" value="1"/>
</dbReference>
<dbReference type="InterPro" id="IPR050740">
    <property type="entry name" value="Aldehyde_DH_Superfamily"/>
</dbReference>
<reference evidence="11" key="2">
    <citation type="journal article" date="2023" name="Microbiol Resour">
        <title>Decontamination and Annotation of the Draft Genome Sequence of the Oomycete Lagenidium giganteum ARSEF 373.</title>
        <authorList>
            <person name="Morgan W.R."/>
            <person name="Tartar A."/>
        </authorList>
    </citation>
    <scope>NUCLEOTIDE SEQUENCE</scope>
    <source>
        <strain evidence="11">ARSEF 373</strain>
    </source>
</reference>
<accession>A0AAV2YRC3</accession>
<dbReference type="InterPro" id="IPR016160">
    <property type="entry name" value="Ald_DH_CS_CYS"/>
</dbReference>
<evidence type="ECO:0000256" key="3">
    <source>
        <dbReference type="ARBA" id="ARBA00013051"/>
    </source>
</evidence>
<dbReference type="InterPro" id="IPR016163">
    <property type="entry name" value="Ald_DH_C"/>
</dbReference>
<feature type="active site" evidence="7">
    <location>
        <position position="326"/>
    </location>
</feature>
<evidence type="ECO:0000256" key="5">
    <source>
        <dbReference type="ARBA" id="ARBA00023002"/>
    </source>
</evidence>
<evidence type="ECO:0000256" key="9">
    <source>
        <dbReference type="SAM" id="MobiDB-lite"/>
    </source>
</evidence>
<evidence type="ECO:0000256" key="2">
    <source>
        <dbReference type="ARBA" id="ARBA00009986"/>
    </source>
</evidence>
<keyword evidence="12" id="KW-1185">Reference proteome</keyword>
<dbReference type="Gene3D" id="3.40.605.10">
    <property type="entry name" value="Aldehyde Dehydrogenase, Chain A, domain 1"/>
    <property type="match status" value="1"/>
</dbReference>
<dbReference type="PROSITE" id="PS00687">
    <property type="entry name" value="ALDEHYDE_DEHYDR_GLU"/>
    <property type="match status" value="1"/>
</dbReference>
<comment type="caution">
    <text evidence="11">The sequence shown here is derived from an EMBL/GenBank/DDBJ whole genome shotgun (WGS) entry which is preliminary data.</text>
</comment>